<gene>
    <name evidence="8" type="ORF">PQR66_25805</name>
</gene>
<evidence type="ECO:0000259" key="7">
    <source>
        <dbReference type="Pfam" id="PF00155"/>
    </source>
</evidence>
<feature type="domain" description="Aminotransferase class I/classII large" evidence="7">
    <location>
        <begin position="33"/>
        <end position="393"/>
    </location>
</feature>
<name>A0ABW8ZTJ9_9BURK</name>
<protein>
    <recommendedName>
        <fullName evidence="6">Aminotransferase</fullName>
        <ecNumber evidence="6">2.6.1.-</ecNumber>
    </recommendedName>
</protein>
<dbReference type="PANTHER" id="PTHR46383">
    <property type="entry name" value="ASPARTATE AMINOTRANSFERASE"/>
    <property type="match status" value="1"/>
</dbReference>
<dbReference type="InterPro" id="IPR015422">
    <property type="entry name" value="PyrdxlP-dep_Trfase_small"/>
</dbReference>
<dbReference type="EC" id="2.6.1.-" evidence="6"/>
<dbReference type="InterPro" id="IPR015421">
    <property type="entry name" value="PyrdxlP-dep_Trfase_major"/>
</dbReference>
<evidence type="ECO:0000256" key="3">
    <source>
        <dbReference type="ARBA" id="ARBA00022576"/>
    </source>
</evidence>
<dbReference type="Gene3D" id="3.90.1150.10">
    <property type="entry name" value="Aspartate Aminotransferase, domain 1"/>
    <property type="match status" value="1"/>
</dbReference>
<comment type="similarity">
    <text evidence="2 6">Belongs to the class-I pyridoxal-phosphate-dependent aminotransferase family.</text>
</comment>
<dbReference type="Pfam" id="PF00155">
    <property type="entry name" value="Aminotran_1_2"/>
    <property type="match status" value="1"/>
</dbReference>
<evidence type="ECO:0000256" key="1">
    <source>
        <dbReference type="ARBA" id="ARBA00001933"/>
    </source>
</evidence>
<keyword evidence="9" id="KW-1185">Reference proteome</keyword>
<comment type="caution">
    <text evidence="8">The sequence shown here is derived from an EMBL/GenBank/DDBJ whole genome shotgun (WGS) entry which is preliminary data.</text>
</comment>
<dbReference type="RefSeq" id="WP_408331211.1">
    <property type="nucleotide sequence ID" value="NZ_JAQQFH010000019.1"/>
</dbReference>
<evidence type="ECO:0000313" key="9">
    <source>
        <dbReference type="Proteomes" id="UP001629249"/>
    </source>
</evidence>
<dbReference type="InterPro" id="IPR004839">
    <property type="entry name" value="Aminotransferase_I/II_large"/>
</dbReference>
<dbReference type="GO" id="GO:0008483">
    <property type="term" value="F:transaminase activity"/>
    <property type="evidence" value="ECO:0007669"/>
    <property type="project" value="UniProtKB-KW"/>
</dbReference>
<evidence type="ECO:0000256" key="6">
    <source>
        <dbReference type="RuleBase" id="RU000481"/>
    </source>
</evidence>
<evidence type="ECO:0000256" key="5">
    <source>
        <dbReference type="ARBA" id="ARBA00022898"/>
    </source>
</evidence>
<dbReference type="PANTHER" id="PTHR46383:SF1">
    <property type="entry name" value="ASPARTATE AMINOTRANSFERASE"/>
    <property type="match status" value="1"/>
</dbReference>
<dbReference type="Gene3D" id="3.40.640.10">
    <property type="entry name" value="Type I PLP-dependent aspartate aminotransferase-like (Major domain)"/>
    <property type="match status" value="1"/>
</dbReference>
<keyword evidence="4 6" id="KW-0808">Transferase</keyword>
<dbReference type="InterPro" id="IPR050596">
    <property type="entry name" value="AspAT/PAT-like"/>
</dbReference>
<evidence type="ECO:0000256" key="2">
    <source>
        <dbReference type="ARBA" id="ARBA00007441"/>
    </source>
</evidence>
<keyword evidence="3 6" id="KW-0032">Aminotransferase</keyword>
<dbReference type="Proteomes" id="UP001629249">
    <property type="component" value="Unassembled WGS sequence"/>
</dbReference>
<dbReference type="CDD" id="cd00609">
    <property type="entry name" value="AAT_like"/>
    <property type="match status" value="1"/>
</dbReference>
<keyword evidence="5" id="KW-0663">Pyridoxal phosphate</keyword>
<sequence>MTLQLASRLGTVKPAATMAAKLVVDRLRATGKTIVDFTIGEPDFPTPDHIVAGGISALSTGKTRYTAPGGIQPLREAIAQKLLRENGLHFSPDEIVVGAGAKQIIYSALGATLNPDDEVIVPAPYWVSYPDIVSLHGGVPIIVSCGVETGFKLTPAALERAITPRTRWLILNSPGNPTGAVYTRAELEGLAAVLRAHPHVWVMTDEIYEHFVYGGAEHVSLLSAASDLGPRTLIVNGMSKAYAMTGWRVGYGAGPLKLVKAITLLSAQTTSCVTTVSQIAATIALNGSQACVEEAVALFHQRRDRMIALLGGIPGLMCSPPDGAFYAFPSVSGLIGAVTPQGKTLVSDLDVTLYFLEHAGVAAIDGNAYGAPSYLRMSFATSIEQIEFGCNALKKAAEACTFPLSKNTEQSDA</sequence>
<dbReference type="InterPro" id="IPR015424">
    <property type="entry name" value="PyrdxlP-dep_Trfase"/>
</dbReference>
<accession>A0ABW8ZTJ9</accession>
<comment type="cofactor">
    <cofactor evidence="1 6">
        <name>pyridoxal 5'-phosphate</name>
        <dbReference type="ChEBI" id="CHEBI:597326"/>
    </cofactor>
</comment>
<dbReference type="SUPFAM" id="SSF53383">
    <property type="entry name" value="PLP-dependent transferases"/>
    <property type="match status" value="1"/>
</dbReference>
<dbReference type="PROSITE" id="PS00105">
    <property type="entry name" value="AA_TRANSFER_CLASS_1"/>
    <property type="match status" value="1"/>
</dbReference>
<dbReference type="EMBL" id="JAQQFN010000021">
    <property type="protein sequence ID" value="MFL9886482.1"/>
    <property type="molecule type" value="Genomic_DNA"/>
</dbReference>
<evidence type="ECO:0000256" key="4">
    <source>
        <dbReference type="ARBA" id="ARBA00022679"/>
    </source>
</evidence>
<reference evidence="8 9" key="1">
    <citation type="journal article" date="2024" name="Chem. Sci.">
        <title>Discovery of megapolipeptins by genome mining of a Burkholderiales bacteria collection.</title>
        <authorList>
            <person name="Paulo B.S."/>
            <person name="Recchia M.J.J."/>
            <person name="Lee S."/>
            <person name="Fergusson C.H."/>
            <person name="Romanowski S.B."/>
            <person name="Hernandez A."/>
            <person name="Krull N."/>
            <person name="Liu D.Y."/>
            <person name="Cavanagh H."/>
            <person name="Bos A."/>
            <person name="Gray C.A."/>
            <person name="Murphy B.T."/>
            <person name="Linington R.G."/>
            <person name="Eustaquio A.S."/>
        </authorList>
    </citation>
    <scope>NUCLEOTIDE SEQUENCE [LARGE SCALE GENOMIC DNA]</scope>
    <source>
        <strain evidence="8 9">RL16-012-BIC-B</strain>
    </source>
</reference>
<evidence type="ECO:0000313" key="8">
    <source>
        <dbReference type="EMBL" id="MFL9886482.1"/>
    </source>
</evidence>
<organism evidence="8 9">
    <name type="scientific">Paraburkholderia agricolaris</name>
    <dbReference type="NCBI Taxonomy" id="2152888"/>
    <lineage>
        <taxon>Bacteria</taxon>
        <taxon>Pseudomonadati</taxon>
        <taxon>Pseudomonadota</taxon>
        <taxon>Betaproteobacteria</taxon>
        <taxon>Burkholderiales</taxon>
        <taxon>Burkholderiaceae</taxon>
        <taxon>Paraburkholderia</taxon>
    </lineage>
</organism>
<proteinExistence type="inferred from homology"/>
<dbReference type="InterPro" id="IPR004838">
    <property type="entry name" value="NHTrfase_class1_PyrdxlP-BS"/>
</dbReference>